<evidence type="ECO:0000256" key="1">
    <source>
        <dbReference type="ARBA" id="ARBA00022691"/>
    </source>
</evidence>
<evidence type="ECO:0000256" key="4">
    <source>
        <dbReference type="ARBA" id="ARBA00023014"/>
    </source>
</evidence>
<keyword evidence="3" id="KW-0408">Iron</keyword>
<keyword evidence="2" id="KW-0479">Metal-binding</keyword>
<dbReference type="GO" id="GO:0003824">
    <property type="term" value="F:catalytic activity"/>
    <property type="evidence" value="ECO:0007669"/>
    <property type="project" value="InterPro"/>
</dbReference>
<name>A0A1V4IGQ3_9CLOT</name>
<evidence type="ECO:0000313" key="6">
    <source>
        <dbReference type="EMBL" id="OPJ59106.1"/>
    </source>
</evidence>
<feature type="domain" description="PDZ" evidence="5">
    <location>
        <begin position="1"/>
        <end position="36"/>
    </location>
</feature>
<comment type="caution">
    <text evidence="6">The sequence shown here is derived from an EMBL/GenBank/DDBJ whole genome shotgun (WGS) entry which is preliminary data.</text>
</comment>
<dbReference type="Proteomes" id="UP000190080">
    <property type="component" value="Unassembled WGS sequence"/>
</dbReference>
<dbReference type="GO" id="GO:0046872">
    <property type="term" value="F:metal ion binding"/>
    <property type="evidence" value="ECO:0007669"/>
    <property type="project" value="UniProtKB-KW"/>
</dbReference>
<accession>A0A1V4IGQ3</accession>
<dbReference type="SUPFAM" id="SSF102114">
    <property type="entry name" value="Radical SAM enzymes"/>
    <property type="match status" value="1"/>
</dbReference>
<proteinExistence type="predicted"/>
<protein>
    <recommendedName>
        <fullName evidence="5">PDZ domain-containing protein</fullName>
    </recommendedName>
</protein>
<dbReference type="InterPro" id="IPR041489">
    <property type="entry name" value="PDZ_6"/>
</dbReference>
<dbReference type="InterPro" id="IPR007197">
    <property type="entry name" value="rSAM"/>
</dbReference>
<dbReference type="STRING" id="1450648.CLORY_34350"/>
<dbReference type="InterPro" id="IPR001478">
    <property type="entry name" value="PDZ"/>
</dbReference>
<dbReference type="Gene3D" id="3.20.20.70">
    <property type="entry name" value="Aldolase class I"/>
    <property type="match status" value="1"/>
</dbReference>
<evidence type="ECO:0000256" key="3">
    <source>
        <dbReference type="ARBA" id="ARBA00023004"/>
    </source>
</evidence>
<dbReference type="InterPro" id="IPR007549">
    <property type="entry name" value="DUF512"/>
</dbReference>
<dbReference type="GO" id="GO:0051536">
    <property type="term" value="F:iron-sulfur cluster binding"/>
    <property type="evidence" value="ECO:0007669"/>
    <property type="project" value="UniProtKB-KW"/>
</dbReference>
<evidence type="ECO:0000313" key="7">
    <source>
        <dbReference type="Proteomes" id="UP000190080"/>
    </source>
</evidence>
<sequence>MSAKIKKVNAGSIAEELEIQVGDILLNINGNEVRDIIDYQFLMADEYVEVDIQKPDGEIWTYEIEKEYDEKLGVEFEDAMLSKAQRCSNNCVFCFIDQLPPNMRETLYFKDDDSRLSFLQGNFVTLTNMSDDDIDRIVRYKISPINVSVQTTNPELRVNMLHNRFAGNIMVRLKKLAQGNIRMNCQIVSCPGINNGEELIKTVEDLYKLHPAIENVAVVPVGVTKYREGLRKLIIYNEESAKAELENMKKLQQKYIREIGEPFVRLSDEFYILAKETIPEPQFYNNYEQLEDGVGMVRMLRDTVSDTVLDLKDNIKGSFIFVTGTLAQYEMKNIASIIMKKNSKINIEVKAVINNFFGSTITVSGLLTGTDIVNTLKNYEKPGIVVMPSNLLKSGERVLLDDMTVEQMEQLLNRKILISDYTGDNLIELINSNADQI</sequence>
<evidence type="ECO:0000256" key="2">
    <source>
        <dbReference type="ARBA" id="ARBA00022723"/>
    </source>
</evidence>
<dbReference type="SFLD" id="SFLDS00029">
    <property type="entry name" value="Radical_SAM"/>
    <property type="match status" value="1"/>
</dbReference>
<dbReference type="RefSeq" id="WP_079426746.1">
    <property type="nucleotide sequence ID" value="NZ_MZGV01000050.1"/>
</dbReference>
<gene>
    <name evidence="6" type="ORF">CLORY_34350</name>
</gene>
<dbReference type="PROSITE" id="PS50106">
    <property type="entry name" value="PDZ"/>
    <property type="match status" value="1"/>
</dbReference>
<dbReference type="Gene3D" id="2.30.42.10">
    <property type="match status" value="1"/>
</dbReference>
<keyword evidence="4" id="KW-0411">Iron-sulfur</keyword>
<keyword evidence="7" id="KW-1185">Reference proteome</keyword>
<dbReference type="Pfam" id="PF19238">
    <property type="entry name" value="Radical_SAM_2"/>
    <property type="match status" value="1"/>
</dbReference>
<dbReference type="OrthoDB" id="9774724at2"/>
<dbReference type="InterPro" id="IPR058240">
    <property type="entry name" value="rSAM_sf"/>
</dbReference>
<dbReference type="AlphaFoldDB" id="A0A1V4IGQ3"/>
<dbReference type="InterPro" id="IPR036034">
    <property type="entry name" value="PDZ_sf"/>
</dbReference>
<dbReference type="Pfam" id="PF04459">
    <property type="entry name" value="DUF512"/>
    <property type="match status" value="1"/>
</dbReference>
<dbReference type="InterPro" id="IPR013785">
    <property type="entry name" value="Aldolase_TIM"/>
</dbReference>
<organism evidence="6 7">
    <name type="scientific">Clostridium oryzae</name>
    <dbReference type="NCBI Taxonomy" id="1450648"/>
    <lineage>
        <taxon>Bacteria</taxon>
        <taxon>Bacillati</taxon>
        <taxon>Bacillota</taxon>
        <taxon>Clostridia</taxon>
        <taxon>Eubacteriales</taxon>
        <taxon>Clostridiaceae</taxon>
        <taxon>Clostridium</taxon>
    </lineage>
</organism>
<evidence type="ECO:0000259" key="5">
    <source>
        <dbReference type="PROSITE" id="PS50106"/>
    </source>
</evidence>
<reference evidence="6 7" key="1">
    <citation type="submission" date="2017-03" db="EMBL/GenBank/DDBJ databases">
        <title>Genome sequence of Clostridium oryzae DSM 28571.</title>
        <authorList>
            <person name="Poehlein A."/>
            <person name="Daniel R."/>
        </authorList>
    </citation>
    <scope>NUCLEOTIDE SEQUENCE [LARGE SCALE GENOMIC DNA]</scope>
    <source>
        <strain evidence="6 7">DSM 28571</strain>
    </source>
</reference>
<dbReference type="Pfam" id="PF17820">
    <property type="entry name" value="PDZ_6"/>
    <property type="match status" value="1"/>
</dbReference>
<dbReference type="SUPFAM" id="SSF50156">
    <property type="entry name" value="PDZ domain-like"/>
    <property type="match status" value="1"/>
</dbReference>
<dbReference type="InterPro" id="IPR045375">
    <property type="entry name" value="Put_radical_SAM-like_N"/>
</dbReference>
<dbReference type="EMBL" id="MZGV01000050">
    <property type="protein sequence ID" value="OPJ59106.1"/>
    <property type="molecule type" value="Genomic_DNA"/>
</dbReference>
<keyword evidence="1" id="KW-0949">S-adenosyl-L-methionine</keyword>